<evidence type="ECO:0000313" key="2">
    <source>
        <dbReference type="EMBL" id="SNQ61941.1"/>
    </source>
</evidence>
<gene>
    <name evidence="2" type="ORF">MNV_550031</name>
</gene>
<evidence type="ECO:0000256" key="1">
    <source>
        <dbReference type="SAM" id="Phobius"/>
    </source>
</evidence>
<sequence>MIMIDLARYGLEESVGLHIIISNFFWWLSIILVFIAYGYRRLWSVGDMPWAFLFLTFICFAIRELGHLSGSPLIGTIRYIFGVWSAIFMASAFISLYLKICQRKKDSMAMTYTPFILVILFPVIVLYLYISGTDVSDLKKITGNIESLVWMAASSLIIYATYMLGTRTTGGFIRVFMFFQFSAFTAFTWKLLGLIESLGSPIPYSIREIIETLFGLFAIVSMYLLMRMLRKLSRYMHSEKYGHKS</sequence>
<feature type="transmembrane region" description="Helical" evidence="1">
    <location>
        <begin position="110"/>
        <end position="128"/>
    </location>
</feature>
<feature type="transmembrane region" description="Helical" evidence="1">
    <location>
        <begin position="172"/>
        <end position="189"/>
    </location>
</feature>
<organism evidence="2 3">
    <name type="scientific">Candidatus Methanoperedens nitratireducens</name>
    <dbReference type="NCBI Taxonomy" id="1392998"/>
    <lineage>
        <taxon>Archaea</taxon>
        <taxon>Methanobacteriati</taxon>
        <taxon>Methanobacteriota</taxon>
        <taxon>Stenosarchaea group</taxon>
        <taxon>Methanomicrobia</taxon>
        <taxon>Methanosarcinales</taxon>
        <taxon>ANME-2 cluster</taxon>
        <taxon>Candidatus Methanoperedentaceae</taxon>
        <taxon>Candidatus Methanoperedens</taxon>
    </lineage>
</organism>
<feature type="transmembrane region" description="Helical" evidence="1">
    <location>
        <begin position="15"/>
        <end position="38"/>
    </location>
</feature>
<evidence type="ECO:0000313" key="3">
    <source>
        <dbReference type="Proteomes" id="UP000218615"/>
    </source>
</evidence>
<accession>A0A284VRN1</accession>
<dbReference type="Proteomes" id="UP000218615">
    <property type="component" value="Unassembled WGS sequence"/>
</dbReference>
<reference evidence="3" key="1">
    <citation type="submission" date="2017-06" db="EMBL/GenBank/DDBJ databases">
        <authorList>
            <person name="Cremers G."/>
        </authorList>
    </citation>
    <scope>NUCLEOTIDE SEQUENCE [LARGE SCALE GENOMIC DNA]</scope>
</reference>
<name>A0A284VRN1_9EURY</name>
<keyword evidence="1" id="KW-0472">Membrane</keyword>
<dbReference type="AlphaFoldDB" id="A0A284VRN1"/>
<feature type="transmembrane region" description="Helical" evidence="1">
    <location>
        <begin position="76"/>
        <end position="98"/>
    </location>
</feature>
<keyword evidence="1" id="KW-1133">Transmembrane helix</keyword>
<keyword evidence="3" id="KW-1185">Reference proteome</keyword>
<feature type="transmembrane region" description="Helical" evidence="1">
    <location>
        <begin position="209"/>
        <end position="226"/>
    </location>
</feature>
<dbReference type="EMBL" id="FZMP01000202">
    <property type="protein sequence ID" value="SNQ61941.1"/>
    <property type="molecule type" value="Genomic_DNA"/>
</dbReference>
<feature type="transmembrane region" description="Helical" evidence="1">
    <location>
        <begin position="148"/>
        <end position="165"/>
    </location>
</feature>
<feature type="transmembrane region" description="Helical" evidence="1">
    <location>
        <begin position="50"/>
        <end position="70"/>
    </location>
</feature>
<protein>
    <submittedName>
        <fullName evidence="2">Uncharacterized protein</fullName>
    </submittedName>
</protein>
<keyword evidence="1" id="KW-0812">Transmembrane</keyword>
<proteinExistence type="predicted"/>